<evidence type="ECO:0000313" key="2">
    <source>
        <dbReference type="EMBL" id="CAG8695810.1"/>
    </source>
</evidence>
<reference evidence="2 3" key="1">
    <citation type="submission" date="2021-06" db="EMBL/GenBank/DDBJ databases">
        <authorList>
            <person name="Kallberg Y."/>
            <person name="Tangrot J."/>
            <person name="Rosling A."/>
        </authorList>
    </citation>
    <scope>NUCLEOTIDE SEQUENCE [LARGE SCALE GENOMIC DNA]</scope>
    <source>
        <strain evidence="2 3">120-4 pot B 10/14</strain>
    </source>
</reference>
<keyword evidence="3" id="KW-1185">Reference proteome</keyword>
<dbReference type="InterPro" id="IPR009003">
    <property type="entry name" value="Peptidase_S1_PA"/>
</dbReference>
<accession>A0ABN7UXA6</accession>
<protein>
    <submittedName>
        <fullName evidence="2">8148_t:CDS:1</fullName>
    </submittedName>
</protein>
<sequence length="414" mass="46041">MKTIFLILNLLLFSLILQNHLTSCGLYEPLAQYLNVSESEVPELLSNQKILIEGNRNLTPLLNSTIFGGSYIDIKANKLNINIVDMSQQGIITNNPAMKPYLKLLSFVQVNNSFDQLNFTSNQLNILAKKYNAINYTLGIENDVNNIVIYLSHADDARNQEFIDHAKKLTPTPIIKYSEDNKKEMKFNSFNSSTLMPRQIGTRILGGDGITALNSIGSAGFWVRSGDRVYLATAGHVGPSNDVDFYYVPWGGEITNNTLIGKRVIRRTWEVDIGYIMKTNNNSLAGPIIRNTDNEEFPELQIMGVTDPDTEGTVVCKSGFTTHVTCGKITGIRNTVTKLMDGHIQEIFEINNHVISDMQCSGGDSGGPVYQYLEELLPTVLLVGIEFYSGPGYCLFQPLRVLLLPGMQVITINN</sequence>
<dbReference type="EMBL" id="CAJVQB010007024">
    <property type="protein sequence ID" value="CAG8695810.1"/>
    <property type="molecule type" value="Genomic_DNA"/>
</dbReference>
<feature type="chain" id="PRO_5045319956" evidence="1">
    <location>
        <begin position="19"/>
        <end position="414"/>
    </location>
</feature>
<dbReference type="InterPro" id="IPR043504">
    <property type="entry name" value="Peptidase_S1_PA_chymotrypsin"/>
</dbReference>
<dbReference type="CDD" id="cd21112">
    <property type="entry name" value="alphaLP-like"/>
    <property type="match status" value="1"/>
</dbReference>
<evidence type="ECO:0000256" key="1">
    <source>
        <dbReference type="SAM" id="SignalP"/>
    </source>
</evidence>
<dbReference type="Proteomes" id="UP000789901">
    <property type="component" value="Unassembled WGS sequence"/>
</dbReference>
<dbReference type="SUPFAM" id="SSF50494">
    <property type="entry name" value="Trypsin-like serine proteases"/>
    <property type="match status" value="1"/>
</dbReference>
<organism evidence="2 3">
    <name type="scientific">Gigaspora margarita</name>
    <dbReference type="NCBI Taxonomy" id="4874"/>
    <lineage>
        <taxon>Eukaryota</taxon>
        <taxon>Fungi</taxon>
        <taxon>Fungi incertae sedis</taxon>
        <taxon>Mucoromycota</taxon>
        <taxon>Glomeromycotina</taxon>
        <taxon>Glomeromycetes</taxon>
        <taxon>Diversisporales</taxon>
        <taxon>Gigasporaceae</taxon>
        <taxon>Gigaspora</taxon>
    </lineage>
</organism>
<evidence type="ECO:0000313" key="3">
    <source>
        <dbReference type="Proteomes" id="UP000789901"/>
    </source>
</evidence>
<feature type="signal peptide" evidence="1">
    <location>
        <begin position="1"/>
        <end position="18"/>
    </location>
</feature>
<comment type="caution">
    <text evidence="2">The sequence shown here is derived from an EMBL/GenBank/DDBJ whole genome shotgun (WGS) entry which is preliminary data.</text>
</comment>
<name>A0ABN7UXA6_GIGMA</name>
<gene>
    <name evidence="2" type="ORF">GMARGA_LOCUS11804</name>
</gene>
<dbReference type="Gene3D" id="2.40.10.10">
    <property type="entry name" value="Trypsin-like serine proteases"/>
    <property type="match status" value="2"/>
</dbReference>
<keyword evidence="1" id="KW-0732">Signal</keyword>
<proteinExistence type="predicted"/>